<feature type="transmembrane region" description="Helical" evidence="1">
    <location>
        <begin position="41"/>
        <end position="65"/>
    </location>
</feature>
<feature type="transmembrane region" description="Helical" evidence="1">
    <location>
        <begin position="155"/>
        <end position="175"/>
    </location>
</feature>
<feature type="transmembrane region" description="Helical" evidence="1">
    <location>
        <begin position="18"/>
        <end position="35"/>
    </location>
</feature>
<evidence type="ECO:0000256" key="1">
    <source>
        <dbReference type="SAM" id="Phobius"/>
    </source>
</evidence>
<keyword evidence="1" id="KW-0812">Transmembrane</keyword>
<keyword evidence="1" id="KW-0472">Membrane</keyword>
<keyword evidence="1" id="KW-1133">Transmembrane helix</keyword>
<evidence type="ECO:0000313" key="2">
    <source>
        <dbReference type="EMBL" id="MFC5465029.1"/>
    </source>
</evidence>
<feature type="transmembrane region" description="Helical" evidence="1">
    <location>
        <begin position="209"/>
        <end position="230"/>
    </location>
</feature>
<keyword evidence="3" id="KW-1185">Reference proteome</keyword>
<proteinExistence type="predicted"/>
<dbReference type="Proteomes" id="UP001596147">
    <property type="component" value="Unassembled WGS sequence"/>
</dbReference>
<feature type="transmembrane region" description="Helical" evidence="1">
    <location>
        <begin position="121"/>
        <end position="143"/>
    </location>
</feature>
<accession>A0ABW0LGW0</accession>
<dbReference type="RefSeq" id="WP_382350783.1">
    <property type="nucleotide sequence ID" value="NZ_JBHSMC010000013.1"/>
</dbReference>
<evidence type="ECO:0000313" key="3">
    <source>
        <dbReference type="Proteomes" id="UP001596147"/>
    </source>
</evidence>
<feature type="transmembrane region" description="Helical" evidence="1">
    <location>
        <begin position="85"/>
        <end position="109"/>
    </location>
</feature>
<reference evidence="3" key="1">
    <citation type="journal article" date="2019" name="Int. J. Syst. Evol. Microbiol.">
        <title>The Global Catalogue of Microorganisms (GCM) 10K type strain sequencing project: providing services to taxonomists for standard genome sequencing and annotation.</title>
        <authorList>
            <consortium name="The Broad Institute Genomics Platform"/>
            <consortium name="The Broad Institute Genome Sequencing Center for Infectious Disease"/>
            <person name="Wu L."/>
            <person name="Ma J."/>
        </authorList>
    </citation>
    <scope>NUCLEOTIDE SEQUENCE [LARGE SCALE GENOMIC DNA]</scope>
    <source>
        <strain evidence="3">CGMCC 1.12237</strain>
    </source>
</reference>
<dbReference type="EMBL" id="JBHSMC010000013">
    <property type="protein sequence ID" value="MFC5465029.1"/>
    <property type="molecule type" value="Genomic_DNA"/>
</dbReference>
<sequence>MLELIKYSLHDYVRSHKYFAPISTYIILIIVFYTYKPNPILDSYAVTASMLYVVSAWLCISVLALDTPVQRQLFIKHIGSMNRYYVSKLISVFFIAIILTIFTFIYPIIFQMFNDTVTPMIGTVAIINHIVLSILGISIASLFSNAITDSAVNSYGGLALVIVISIASLGIYNILPAYVKYIVWIIPPAIHTHKTLIDWNGISISELSLFPFIWIILYALLLIYLFLTLAKRLNK</sequence>
<name>A0ABW0LGW0_9BACI</name>
<comment type="caution">
    <text evidence="2">The sequence shown here is derived from an EMBL/GenBank/DDBJ whole genome shotgun (WGS) entry which is preliminary data.</text>
</comment>
<gene>
    <name evidence="2" type="ORF">ACFPM4_09710</name>
</gene>
<protein>
    <recommendedName>
        <fullName evidence="4">ABC transporter permease</fullName>
    </recommendedName>
</protein>
<organism evidence="2 3">
    <name type="scientific">Lederbergia graminis</name>
    <dbReference type="NCBI Taxonomy" id="735518"/>
    <lineage>
        <taxon>Bacteria</taxon>
        <taxon>Bacillati</taxon>
        <taxon>Bacillota</taxon>
        <taxon>Bacilli</taxon>
        <taxon>Bacillales</taxon>
        <taxon>Bacillaceae</taxon>
        <taxon>Lederbergia</taxon>
    </lineage>
</organism>
<evidence type="ECO:0008006" key="4">
    <source>
        <dbReference type="Google" id="ProtNLM"/>
    </source>
</evidence>